<evidence type="ECO:0000313" key="2">
    <source>
        <dbReference type="EMBL" id="KAL3807365.1"/>
    </source>
</evidence>
<reference evidence="2 3" key="1">
    <citation type="submission" date="2024-10" db="EMBL/GenBank/DDBJ databases">
        <title>Updated reference genomes for cyclostephanoid diatoms.</title>
        <authorList>
            <person name="Roberts W.R."/>
            <person name="Alverson A.J."/>
        </authorList>
    </citation>
    <scope>NUCLEOTIDE SEQUENCE [LARGE SCALE GENOMIC DNA]</scope>
    <source>
        <strain evidence="2 3">AJA228-03</strain>
    </source>
</reference>
<gene>
    <name evidence="2" type="ORF">ACHAXA_001703</name>
</gene>
<keyword evidence="3" id="KW-1185">Reference proteome</keyword>
<feature type="compositionally biased region" description="Basic and acidic residues" evidence="1">
    <location>
        <begin position="61"/>
        <end position="72"/>
    </location>
</feature>
<feature type="compositionally biased region" description="Basic and acidic residues" evidence="1">
    <location>
        <begin position="294"/>
        <end position="304"/>
    </location>
</feature>
<feature type="compositionally biased region" description="Low complexity" evidence="1">
    <location>
        <begin position="35"/>
        <end position="57"/>
    </location>
</feature>
<name>A0ABD3R3H3_9STRA</name>
<comment type="caution">
    <text evidence="2">The sequence shown here is derived from an EMBL/GenBank/DDBJ whole genome shotgun (WGS) entry which is preliminary data.</text>
</comment>
<dbReference type="EMBL" id="JALLPB020000636">
    <property type="protein sequence ID" value="KAL3807365.1"/>
    <property type="molecule type" value="Genomic_DNA"/>
</dbReference>
<accession>A0ABD3R3H3</accession>
<feature type="compositionally biased region" description="Acidic residues" evidence="1">
    <location>
        <begin position="552"/>
        <end position="574"/>
    </location>
</feature>
<protein>
    <submittedName>
        <fullName evidence="2">Uncharacterized protein</fullName>
    </submittedName>
</protein>
<sequence>MPSFEEMMEEVKRKKESLSKPRTAPHQPSPEAGADDVPTAPAAATMASTTTTTTVAAVLASERRMEEKEKERRKVQHQNQKVATVQPHIQPSPSAGGESMSGSLAYSVETSATGEVSAEHHHHQHQQHQQQHQQHLQHLQHQQHHHQQYESLGGQGSLATMNEYYYPDDGYANALGNSAAADEDYVDATSTVCDMHRKLLYLLSHPELFAEAMEWQSKVDRGIDPSRNYELEVGGGEENGIRSFDNEFNDTSKDEDGGGTGMDETKDGTMDEGNYDDDDDGDENSSSDLNRAYVGDDTRDEHDGGTVPPAYDRQAKLIPPLPLRIFASDAEVVLPQAYTATQLFGIERITGIELEAAGGISGLCQLFQRWLALMPMGDHENAIDPPGVTVMRISGGRYRVTGAHRVVWRWMNKFSFPDLDSPRNKTKLDADKIPSDEDAADFDFGDLVTMTIIDVFETDSDGRLLSYCPTFDNRAVHKTQEVTERIRKGASLVKERMEVVARSPAGKSVNKATHDLGKMSINAALAVGNIVKRRIEEEMHKRETRGQPDAFSDAEEMVDAENDAKDEGDDDDDDKNATENAADRDDDDDGSSPAEV</sequence>
<feature type="region of interest" description="Disordered" evidence="1">
    <location>
        <begin position="229"/>
        <end position="313"/>
    </location>
</feature>
<dbReference type="AlphaFoldDB" id="A0ABD3R3H3"/>
<evidence type="ECO:0000313" key="3">
    <source>
        <dbReference type="Proteomes" id="UP001530377"/>
    </source>
</evidence>
<evidence type="ECO:0000256" key="1">
    <source>
        <dbReference type="SAM" id="MobiDB-lite"/>
    </source>
</evidence>
<feature type="compositionally biased region" description="Polar residues" evidence="1">
    <location>
        <begin position="77"/>
        <end position="93"/>
    </location>
</feature>
<proteinExistence type="predicted"/>
<feature type="compositionally biased region" description="Acidic residues" evidence="1">
    <location>
        <begin position="273"/>
        <end position="285"/>
    </location>
</feature>
<dbReference type="Proteomes" id="UP001530377">
    <property type="component" value="Unassembled WGS sequence"/>
</dbReference>
<feature type="compositionally biased region" description="Low complexity" evidence="1">
    <location>
        <begin position="127"/>
        <end position="140"/>
    </location>
</feature>
<organism evidence="2 3">
    <name type="scientific">Cyclostephanos tholiformis</name>
    <dbReference type="NCBI Taxonomy" id="382380"/>
    <lineage>
        <taxon>Eukaryota</taxon>
        <taxon>Sar</taxon>
        <taxon>Stramenopiles</taxon>
        <taxon>Ochrophyta</taxon>
        <taxon>Bacillariophyta</taxon>
        <taxon>Coscinodiscophyceae</taxon>
        <taxon>Thalassiosirophycidae</taxon>
        <taxon>Stephanodiscales</taxon>
        <taxon>Stephanodiscaceae</taxon>
        <taxon>Cyclostephanos</taxon>
    </lineage>
</organism>
<feature type="region of interest" description="Disordered" evidence="1">
    <location>
        <begin position="1"/>
        <end position="150"/>
    </location>
</feature>
<feature type="region of interest" description="Disordered" evidence="1">
    <location>
        <begin position="538"/>
        <end position="596"/>
    </location>
</feature>
<feature type="compositionally biased region" description="Basic and acidic residues" evidence="1">
    <location>
        <begin position="9"/>
        <end position="19"/>
    </location>
</feature>
<feature type="compositionally biased region" description="Polar residues" evidence="1">
    <location>
        <begin position="100"/>
        <end position="114"/>
    </location>
</feature>